<protein>
    <submittedName>
        <fullName evidence="1">Uncharacterized protein</fullName>
    </submittedName>
</protein>
<evidence type="ECO:0000313" key="1">
    <source>
        <dbReference type="EMBL" id="KAK8084028.1"/>
    </source>
</evidence>
<reference evidence="1 2" key="1">
    <citation type="submission" date="2023-01" db="EMBL/GenBank/DDBJ databases">
        <title>Analysis of 21 Apiospora genomes using comparative genomics revels a genus with tremendous synthesis potential of carbohydrate active enzymes and secondary metabolites.</title>
        <authorList>
            <person name="Sorensen T."/>
        </authorList>
    </citation>
    <scope>NUCLEOTIDE SEQUENCE [LARGE SCALE GENOMIC DNA]</scope>
    <source>
        <strain evidence="1 2">CBS 83171</strain>
    </source>
</reference>
<gene>
    <name evidence="1" type="ORF">PG996_002809</name>
</gene>
<accession>A0ABR1WKJ0</accession>
<sequence>MSWFDAFWRMLGYNTRQAEQCVKIRAKTVDDGWTHLSVPKKIPDFEEQWVEVRRAKKPICGQCQQVHKNTMCAET</sequence>
<comment type="caution">
    <text evidence="1">The sequence shown here is derived from an EMBL/GenBank/DDBJ whole genome shotgun (WGS) entry which is preliminary data.</text>
</comment>
<proteinExistence type="predicted"/>
<dbReference type="Proteomes" id="UP001446871">
    <property type="component" value="Unassembled WGS sequence"/>
</dbReference>
<keyword evidence="2" id="KW-1185">Reference proteome</keyword>
<evidence type="ECO:0000313" key="2">
    <source>
        <dbReference type="Proteomes" id="UP001446871"/>
    </source>
</evidence>
<dbReference type="EMBL" id="JAQQWM010000001">
    <property type="protein sequence ID" value="KAK8084028.1"/>
    <property type="molecule type" value="Genomic_DNA"/>
</dbReference>
<organism evidence="1 2">
    <name type="scientific">Apiospora saccharicola</name>
    <dbReference type="NCBI Taxonomy" id="335842"/>
    <lineage>
        <taxon>Eukaryota</taxon>
        <taxon>Fungi</taxon>
        <taxon>Dikarya</taxon>
        <taxon>Ascomycota</taxon>
        <taxon>Pezizomycotina</taxon>
        <taxon>Sordariomycetes</taxon>
        <taxon>Xylariomycetidae</taxon>
        <taxon>Amphisphaeriales</taxon>
        <taxon>Apiosporaceae</taxon>
        <taxon>Apiospora</taxon>
    </lineage>
</organism>
<name>A0ABR1WKJ0_9PEZI</name>